<gene>
    <name evidence="1" type="primary">gb01288</name>
    <name evidence="1" type="ORF">PR202_gb01288</name>
</gene>
<evidence type="ECO:0000313" key="1">
    <source>
        <dbReference type="EMBL" id="GJN14456.1"/>
    </source>
</evidence>
<sequence length="60" mass="6490">MKFALATVETALASHVRVFDWEMTDGAKARELDMEGRARADHEAAGAAAARRQAGRVMTS</sequence>
<dbReference type="AlphaFoldDB" id="A0AAV5DW85"/>
<accession>A0AAV5DW85</accession>
<comment type="caution">
    <text evidence="1">The sequence shown here is derived from an EMBL/GenBank/DDBJ whole genome shotgun (WGS) entry which is preliminary data.</text>
</comment>
<organism evidence="1 2">
    <name type="scientific">Eleusine coracana subsp. coracana</name>
    <dbReference type="NCBI Taxonomy" id="191504"/>
    <lineage>
        <taxon>Eukaryota</taxon>
        <taxon>Viridiplantae</taxon>
        <taxon>Streptophyta</taxon>
        <taxon>Embryophyta</taxon>
        <taxon>Tracheophyta</taxon>
        <taxon>Spermatophyta</taxon>
        <taxon>Magnoliopsida</taxon>
        <taxon>Liliopsida</taxon>
        <taxon>Poales</taxon>
        <taxon>Poaceae</taxon>
        <taxon>PACMAD clade</taxon>
        <taxon>Chloridoideae</taxon>
        <taxon>Cynodonteae</taxon>
        <taxon>Eleusininae</taxon>
        <taxon>Eleusine</taxon>
    </lineage>
</organism>
<protein>
    <submittedName>
        <fullName evidence="1">Uncharacterized protein</fullName>
    </submittedName>
</protein>
<name>A0AAV5DW85_ELECO</name>
<evidence type="ECO:0000313" key="2">
    <source>
        <dbReference type="Proteomes" id="UP001054889"/>
    </source>
</evidence>
<proteinExistence type="predicted"/>
<reference evidence="1" key="1">
    <citation type="journal article" date="2018" name="DNA Res.">
        <title>Multiple hybrid de novo genome assembly of finger millet, an orphan allotetraploid crop.</title>
        <authorList>
            <person name="Hatakeyama M."/>
            <person name="Aluri S."/>
            <person name="Balachadran M.T."/>
            <person name="Sivarajan S.R."/>
            <person name="Patrignani A."/>
            <person name="Gruter S."/>
            <person name="Poveda L."/>
            <person name="Shimizu-Inatsugi R."/>
            <person name="Baeten J."/>
            <person name="Francoijs K.J."/>
            <person name="Nataraja K.N."/>
            <person name="Reddy Y.A.N."/>
            <person name="Phadnis S."/>
            <person name="Ravikumar R.L."/>
            <person name="Schlapbach R."/>
            <person name="Sreeman S.M."/>
            <person name="Shimizu K.K."/>
        </authorList>
    </citation>
    <scope>NUCLEOTIDE SEQUENCE</scope>
</reference>
<dbReference type="EMBL" id="BQKI01000071">
    <property type="protein sequence ID" value="GJN14456.1"/>
    <property type="molecule type" value="Genomic_DNA"/>
</dbReference>
<reference evidence="1" key="2">
    <citation type="submission" date="2021-12" db="EMBL/GenBank/DDBJ databases">
        <title>Resequencing data analysis of finger millet.</title>
        <authorList>
            <person name="Hatakeyama M."/>
            <person name="Aluri S."/>
            <person name="Balachadran M.T."/>
            <person name="Sivarajan S.R."/>
            <person name="Poveda L."/>
            <person name="Shimizu-Inatsugi R."/>
            <person name="Schlapbach R."/>
            <person name="Sreeman S.M."/>
            <person name="Shimizu K.K."/>
        </authorList>
    </citation>
    <scope>NUCLEOTIDE SEQUENCE</scope>
</reference>
<dbReference type="Proteomes" id="UP001054889">
    <property type="component" value="Unassembled WGS sequence"/>
</dbReference>
<keyword evidence="2" id="KW-1185">Reference proteome</keyword>